<comment type="caution">
    <text evidence="1">The sequence shown here is derived from an EMBL/GenBank/DDBJ whole genome shotgun (WGS) entry which is preliminary data.</text>
</comment>
<dbReference type="InterPro" id="IPR012337">
    <property type="entry name" value="RNaseH-like_sf"/>
</dbReference>
<dbReference type="SUPFAM" id="SSF53098">
    <property type="entry name" value="Ribonuclease H-like"/>
    <property type="match status" value="1"/>
</dbReference>
<reference evidence="1 2" key="1">
    <citation type="submission" date="2019-08" db="EMBL/GenBank/DDBJ databases">
        <title>In-depth cultivation of the pig gut microbiome towards novel bacterial diversity and tailored functional studies.</title>
        <authorList>
            <person name="Wylensek D."/>
            <person name="Hitch T.C.A."/>
            <person name="Clavel T."/>
        </authorList>
    </citation>
    <scope>NUCLEOTIDE SEQUENCE [LARGE SCALE GENOMIC DNA]</scope>
    <source>
        <strain evidence="1 2">WCA-693-APC-5D-A</strain>
    </source>
</reference>
<keyword evidence="2" id="KW-1185">Reference proteome</keyword>
<dbReference type="AlphaFoldDB" id="A0A6I2UG68"/>
<sequence>MIEQEKKAVLKLVKEGKIRDDAYLIKDGSLEYKATNNRSMDLTDAKMKNAYQYVIGVSKSFNPTMCQVKGGGTNSSIVAGLKKNERTPAYCYRSKISGEGVSFCVWYLRLRDSKYTKNVFDGIVKIEKLIQEDEKQDGIDSEIIDRISAWLLLERNPVAYGKDGRWANHLYPVYVTELFAKSKYIFNDTFLKLF</sequence>
<organism evidence="1 2">
    <name type="scientific">Anaerovibrio slackiae</name>
    <dbReference type="NCBI Taxonomy" id="2652309"/>
    <lineage>
        <taxon>Bacteria</taxon>
        <taxon>Bacillati</taxon>
        <taxon>Bacillota</taxon>
        <taxon>Negativicutes</taxon>
        <taxon>Selenomonadales</taxon>
        <taxon>Selenomonadaceae</taxon>
        <taxon>Anaerovibrio</taxon>
    </lineage>
</organism>
<protein>
    <submittedName>
        <fullName evidence="1">Uncharacterized protein</fullName>
    </submittedName>
</protein>
<proteinExistence type="predicted"/>
<gene>
    <name evidence="1" type="ORF">FYJ84_06335</name>
</gene>
<evidence type="ECO:0000313" key="1">
    <source>
        <dbReference type="EMBL" id="MSU08600.1"/>
    </source>
</evidence>
<name>A0A6I2UG68_9FIRM</name>
<evidence type="ECO:0000313" key="2">
    <source>
        <dbReference type="Proteomes" id="UP000433181"/>
    </source>
</evidence>
<dbReference type="Proteomes" id="UP000433181">
    <property type="component" value="Unassembled WGS sequence"/>
</dbReference>
<dbReference type="RefSeq" id="WP_154406768.1">
    <property type="nucleotide sequence ID" value="NZ_VUNR01000010.1"/>
</dbReference>
<dbReference type="EMBL" id="VUNR01000010">
    <property type="protein sequence ID" value="MSU08600.1"/>
    <property type="molecule type" value="Genomic_DNA"/>
</dbReference>
<dbReference type="GeneID" id="96778531"/>
<accession>A0A6I2UG68</accession>